<reference evidence="1" key="1">
    <citation type="journal article" date="2014" name="Front. Microbiol.">
        <title>High frequency of phylogenetically diverse reductive dehalogenase-homologous genes in deep subseafloor sedimentary metagenomes.</title>
        <authorList>
            <person name="Kawai M."/>
            <person name="Futagami T."/>
            <person name="Toyoda A."/>
            <person name="Takaki Y."/>
            <person name="Nishi S."/>
            <person name="Hori S."/>
            <person name="Arai W."/>
            <person name="Tsubouchi T."/>
            <person name="Morono Y."/>
            <person name="Uchiyama I."/>
            <person name="Ito T."/>
            <person name="Fujiyama A."/>
            <person name="Inagaki F."/>
            <person name="Takami H."/>
        </authorList>
    </citation>
    <scope>NUCLEOTIDE SEQUENCE</scope>
    <source>
        <strain evidence="1">Expedition CK06-06</strain>
    </source>
</reference>
<feature type="non-terminal residue" evidence="1">
    <location>
        <position position="225"/>
    </location>
</feature>
<dbReference type="EMBL" id="BARS01053612">
    <property type="protein sequence ID" value="GAG52657.1"/>
    <property type="molecule type" value="Genomic_DNA"/>
</dbReference>
<comment type="caution">
    <text evidence="1">The sequence shown here is derived from an EMBL/GenBank/DDBJ whole genome shotgun (WGS) entry which is preliminary data.</text>
</comment>
<dbReference type="InterPro" id="IPR011050">
    <property type="entry name" value="Pectin_lyase_fold/virulence"/>
</dbReference>
<accession>X0Z292</accession>
<dbReference type="Gene3D" id="2.160.20.10">
    <property type="entry name" value="Single-stranded right-handed beta-helix, Pectin lyase-like"/>
    <property type="match status" value="1"/>
</dbReference>
<evidence type="ECO:0000313" key="1">
    <source>
        <dbReference type="EMBL" id="GAG52657.1"/>
    </source>
</evidence>
<proteinExistence type="predicted"/>
<dbReference type="AlphaFoldDB" id="X0Z292"/>
<organism evidence="1">
    <name type="scientific">marine sediment metagenome</name>
    <dbReference type="NCBI Taxonomy" id="412755"/>
    <lineage>
        <taxon>unclassified sequences</taxon>
        <taxon>metagenomes</taxon>
        <taxon>ecological metagenomes</taxon>
    </lineage>
</organism>
<protein>
    <submittedName>
        <fullName evidence="1">Uncharacterized protein</fullName>
    </submittedName>
</protein>
<dbReference type="SUPFAM" id="SSF51126">
    <property type="entry name" value="Pectin lyase-like"/>
    <property type="match status" value="1"/>
</dbReference>
<dbReference type="PANTHER" id="PTHR36453:SF1">
    <property type="entry name" value="RIGHT HANDED BETA HELIX DOMAIN-CONTAINING PROTEIN"/>
    <property type="match status" value="1"/>
</dbReference>
<dbReference type="InterPro" id="IPR012334">
    <property type="entry name" value="Pectin_lyas_fold"/>
</dbReference>
<name>X0Z292_9ZZZZ</name>
<gene>
    <name evidence="1" type="ORF">S01H1_79515</name>
</gene>
<feature type="non-terminal residue" evidence="1">
    <location>
        <position position="1"/>
    </location>
</feature>
<sequence length="225" mass="24683">ALVAAAAVVLATGCVLPGRVRYVADFYVAPNGDDAWSGRLATPNYAGSDGPFATVERARDALRQRSRPRYPSLGKFVVLIRGGTYYLAGPIVFQAEDSGSASAPIVYAAYPNESPVFTGGRPITGWTPGTGGVWTARVPDFVPPTRAEPARRRWYFHQLWVGDQRRARARIPNSGYLHTEGPLPQFAEPQKHRGDVEANLAFRYKAGNLRKWQNLDDANVVVYHA</sequence>
<dbReference type="PANTHER" id="PTHR36453">
    <property type="entry name" value="SECRETED PROTEIN-RELATED"/>
    <property type="match status" value="1"/>
</dbReference>